<name>E0TBR2_PARBH</name>
<dbReference type="RefSeq" id="WP_013300757.1">
    <property type="nucleotide sequence ID" value="NC_014414.1"/>
</dbReference>
<evidence type="ECO:0000256" key="2">
    <source>
        <dbReference type="ARBA" id="ARBA00008873"/>
    </source>
</evidence>
<keyword evidence="4 10" id="KW-0812">Transmembrane</keyword>
<evidence type="ECO:0000256" key="3">
    <source>
        <dbReference type="ARBA" id="ARBA00022448"/>
    </source>
</evidence>
<dbReference type="InterPro" id="IPR002524">
    <property type="entry name" value="Cation_efflux"/>
</dbReference>
<keyword evidence="5" id="KW-0862">Zinc</keyword>
<feature type="transmembrane region" description="Helical" evidence="10">
    <location>
        <begin position="128"/>
        <end position="151"/>
    </location>
</feature>
<evidence type="ECO:0000313" key="13">
    <source>
        <dbReference type="EMBL" id="ADM09783.1"/>
    </source>
</evidence>
<dbReference type="STRING" id="314260.PB2503_08639"/>
<dbReference type="KEGG" id="pbr:PB2503_08639"/>
<dbReference type="PANTHER" id="PTHR11562">
    <property type="entry name" value="CATION EFFLUX PROTEIN/ ZINC TRANSPORTER"/>
    <property type="match status" value="1"/>
</dbReference>
<dbReference type="GO" id="GO:0005385">
    <property type="term" value="F:zinc ion transmembrane transporter activity"/>
    <property type="evidence" value="ECO:0007669"/>
    <property type="project" value="TreeGrafter"/>
</dbReference>
<feature type="transmembrane region" description="Helical" evidence="10">
    <location>
        <begin position="32"/>
        <end position="50"/>
    </location>
</feature>
<comment type="subcellular location">
    <subcellularLocation>
        <location evidence="1">Membrane</location>
        <topology evidence="1">Multi-pass membrane protein</topology>
    </subcellularLocation>
</comment>
<keyword evidence="6 10" id="KW-1133">Transmembrane helix</keyword>
<feature type="transmembrane region" description="Helical" evidence="10">
    <location>
        <begin position="163"/>
        <end position="188"/>
    </location>
</feature>
<evidence type="ECO:0000313" key="14">
    <source>
        <dbReference type="Proteomes" id="UP000001302"/>
    </source>
</evidence>
<keyword evidence="5" id="KW-0864">Zinc transport</keyword>
<dbReference type="GO" id="GO:0005886">
    <property type="term" value="C:plasma membrane"/>
    <property type="evidence" value="ECO:0007669"/>
    <property type="project" value="TreeGrafter"/>
</dbReference>
<dbReference type="AlphaFoldDB" id="E0TBR2"/>
<feature type="region of interest" description="Disordered" evidence="9">
    <location>
        <begin position="1"/>
        <end position="20"/>
    </location>
</feature>
<evidence type="ECO:0000256" key="8">
    <source>
        <dbReference type="ARBA" id="ARBA00023136"/>
    </source>
</evidence>
<feature type="domain" description="Cation efflux protein transmembrane" evidence="11">
    <location>
        <begin position="31"/>
        <end position="220"/>
    </location>
</feature>
<dbReference type="Gene3D" id="1.20.1510.10">
    <property type="entry name" value="Cation efflux protein transmembrane domain"/>
    <property type="match status" value="1"/>
</dbReference>
<dbReference type="Pfam" id="PF16916">
    <property type="entry name" value="ZT_dimer"/>
    <property type="match status" value="1"/>
</dbReference>
<evidence type="ECO:0000256" key="10">
    <source>
        <dbReference type="SAM" id="Phobius"/>
    </source>
</evidence>
<evidence type="ECO:0000259" key="12">
    <source>
        <dbReference type="Pfam" id="PF16916"/>
    </source>
</evidence>
<dbReference type="InterPro" id="IPR036837">
    <property type="entry name" value="Cation_efflux_CTD_sf"/>
</dbReference>
<dbReference type="NCBIfam" id="TIGR01297">
    <property type="entry name" value="CDF"/>
    <property type="match status" value="1"/>
</dbReference>
<dbReference type="InterPro" id="IPR058533">
    <property type="entry name" value="Cation_efflux_TM"/>
</dbReference>
<organism evidence="13 14">
    <name type="scientific">Parvularcula bermudensis (strain ATCC BAA-594 / HTCC2503 / KCTC 12087)</name>
    <dbReference type="NCBI Taxonomy" id="314260"/>
    <lineage>
        <taxon>Bacteria</taxon>
        <taxon>Pseudomonadati</taxon>
        <taxon>Pseudomonadota</taxon>
        <taxon>Alphaproteobacteria</taxon>
        <taxon>Parvularculales</taxon>
        <taxon>Parvularculaceae</taxon>
        <taxon>Parvularcula</taxon>
    </lineage>
</organism>
<evidence type="ECO:0000256" key="1">
    <source>
        <dbReference type="ARBA" id="ARBA00004141"/>
    </source>
</evidence>
<evidence type="ECO:0000256" key="9">
    <source>
        <dbReference type="SAM" id="MobiDB-lite"/>
    </source>
</evidence>
<evidence type="ECO:0000256" key="5">
    <source>
        <dbReference type="ARBA" id="ARBA00022906"/>
    </source>
</evidence>
<reference evidence="13 14" key="2">
    <citation type="journal article" date="2011" name="J. Bacteriol.">
        <title>Complete genome sequence of strain HTCC2503T of Parvularcula bermudensis, the type species of the order "Parvularculales" in the class Alphaproteobacteria.</title>
        <authorList>
            <person name="Oh H.M."/>
            <person name="Kang I."/>
            <person name="Vergin K.L."/>
            <person name="Kang D."/>
            <person name="Rhee K.H."/>
            <person name="Giovannoni S.J."/>
            <person name="Cho J.C."/>
        </authorList>
    </citation>
    <scope>NUCLEOTIDE SEQUENCE [LARGE SCALE GENOMIC DNA]</scope>
    <source>
        <strain evidence="14">ATCC BAA-594 / HTCC2503 / KCTC 12087</strain>
    </source>
</reference>
<dbReference type="SUPFAM" id="SSF161111">
    <property type="entry name" value="Cation efflux protein transmembrane domain-like"/>
    <property type="match status" value="1"/>
</dbReference>
<dbReference type="PANTHER" id="PTHR11562:SF17">
    <property type="entry name" value="RE54080P-RELATED"/>
    <property type="match status" value="1"/>
</dbReference>
<keyword evidence="3" id="KW-0813">Transport</keyword>
<dbReference type="InterPro" id="IPR027470">
    <property type="entry name" value="Cation_efflux_CTD"/>
</dbReference>
<evidence type="ECO:0000256" key="6">
    <source>
        <dbReference type="ARBA" id="ARBA00022989"/>
    </source>
</evidence>
<protein>
    <submittedName>
        <fullName evidence="13">Cation efflux protein</fullName>
    </submittedName>
</protein>
<dbReference type="OrthoDB" id="9809646at2"/>
<dbReference type="SUPFAM" id="SSF160240">
    <property type="entry name" value="Cation efflux protein cytoplasmic domain-like"/>
    <property type="match status" value="1"/>
</dbReference>
<reference evidence="14" key="1">
    <citation type="submission" date="2010-08" db="EMBL/GenBank/DDBJ databases">
        <title>Genome sequence of Parvularcula bermudensis HTCC2503.</title>
        <authorList>
            <person name="Kang D.-M."/>
            <person name="Oh H.-M."/>
            <person name="Cho J.-C."/>
        </authorList>
    </citation>
    <scope>NUCLEOTIDE SEQUENCE [LARGE SCALE GENOMIC DNA]</scope>
    <source>
        <strain evidence="14">ATCC BAA-594 / HTCC2503 / KCTC 12087</strain>
    </source>
</reference>
<dbReference type="Pfam" id="PF01545">
    <property type="entry name" value="Cation_efflux"/>
    <property type="match status" value="1"/>
</dbReference>
<dbReference type="InterPro" id="IPR027469">
    <property type="entry name" value="Cation_efflux_TMD_sf"/>
</dbReference>
<dbReference type="eggNOG" id="COG1230">
    <property type="taxonomic scope" value="Bacteria"/>
</dbReference>
<evidence type="ECO:0000259" key="11">
    <source>
        <dbReference type="Pfam" id="PF01545"/>
    </source>
</evidence>
<feature type="transmembrane region" description="Helical" evidence="10">
    <location>
        <begin position="194"/>
        <end position="212"/>
    </location>
</feature>
<dbReference type="EMBL" id="CP002156">
    <property type="protein sequence ID" value="ADM09783.1"/>
    <property type="molecule type" value="Genomic_DNA"/>
</dbReference>
<dbReference type="Proteomes" id="UP000001302">
    <property type="component" value="Chromosome"/>
</dbReference>
<proteinExistence type="inferred from homology"/>
<comment type="similarity">
    <text evidence="2">Belongs to the cation diffusion facilitator (CDF) transporter (TC 2.A.4) family. SLC30A subfamily.</text>
</comment>
<keyword evidence="8 10" id="KW-0472">Membrane</keyword>
<evidence type="ECO:0000256" key="4">
    <source>
        <dbReference type="ARBA" id="ARBA00022692"/>
    </source>
</evidence>
<gene>
    <name evidence="13" type="ordered locus">PB2503_08639</name>
</gene>
<dbReference type="HOGENOM" id="CLU_013430_0_0_5"/>
<keyword evidence="7" id="KW-0406">Ion transport</keyword>
<keyword evidence="14" id="KW-1185">Reference proteome</keyword>
<feature type="transmembrane region" description="Helical" evidence="10">
    <location>
        <begin position="97"/>
        <end position="116"/>
    </location>
</feature>
<accession>E0TBR2</accession>
<feature type="domain" description="Cation efflux protein cytoplasmic" evidence="12">
    <location>
        <begin position="226"/>
        <end position="297"/>
    </location>
</feature>
<evidence type="ECO:0000256" key="7">
    <source>
        <dbReference type="ARBA" id="ARBA00023065"/>
    </source>
</evidence>
<sequence>MHHGHQCAGHSQEGGFGGHHHHGSDDMMRLRIALAIIVLFAAVEIVGGVLSGSLALLADAGHMVTDAVALALALGAKYLAQRPASDRFNFGHQRTQVLAAFLNGVGLFLLIAYLLVESVHRMAEPATIEASTMLNVAVIGLLANIAAFWVLQNGTDDVNMRGAVLHVIGDLLGSVAAIVSAIIILFTGWVVVDVLVTLLVCGLIARSAYALVKETGVVLLEGAPQEIDPTDLRDVIRRDVRGVTDVHNVRLWMLTPGANQATMHVRVRDPYQGDRILEDIKSLLAARGILDSTIQIEMSPPSVWSPSTISARPAEAQCPDEAVRAREGTDLGGIAPIPS</sequence>
<dbReference type="InterPro" id="IPR050681">
    <property type="entry name" value="CDF/SLC30A"/>
</dbReference>